<feature type="compositionally biased region" description="Polar residues" evidence="1">
    <location>
        <begin position="414"/>
        <end position="432"/>
    </location>
</feature>
<evidence type="ECO:0000256" key="1">
    <source>
        <dbReference type="SAM" id="MobiDB-lite"/>
    </source>
</evidence>
<accession>A0A3S4ZX99</accession>
<dbReference type="AlphaFoldDB" id="A0A3S4ZX99"/>
<protein>
    <submittedName>
        <fullName evidence="2">Uncharacterized protein</fullName>
    </submittedName>
</protein>
<comment type="caution">
    <text evidence="2">The sequence shown here is derived from an EMBL/GenBank/DDBJ whole genome shotgun (WGS) entry which is preliminary data.</text>
</comment>
<evidence type="ECO:0000313" key="3">
    <source>
        <dbReference type="Proteomes" id="UP000784294"/>
    </source>
</evidence>
<proteinExistence type="predicted"/>
<feature type="region of interest" description="Disordered" evidence="1">
    <location>
        <begin position="413"/>
        <end position="432"/>
    </location>
</feature>
<name>A0A3S4ZX99_9PLAT</name>
<reference evidence="2" key="1">
    <citation type="submission" date="2018-11" db="EMBL/GenBank/DDBJ databases">
        <authorList>
            <consortium name="Pathogen Informatics"/>
        </authorList>
    </citation>
    <scope>NUCLEOTIDE SEQUENCE</scope>
</reference>
<dbReference type="EMBL" id="CAAALY010006293">
    <property type="protein sequence ID" value="VEL09420.1"/>
    <property type="molecule type" value="Genomic_DNA"/>
</dbReference>
<gene>
    <name evidence="2" type="ORF">PXEA_LOCUS2860</name>
</gene>
<evidence type="ECO:0000313" key="2">
    <source>
        <dbReference type="EMBL" id="VEL09420.1"/>
    </source>
</evidence>
<dbReference type="Proteomes" id="UP000784294">
    <property type="component" value="Unassembled WGS sequence"/>
</dbReference>
<organism evidence="2 3">
    <name type="scientific">Protopolystoma xenopodis</name>
    <dbReference type="NCBI Taxonomy" id="117903"/>
    <lineage>
        <taxon>Eukaryota</taxon>
        <taxon>Metazoa</taxon>
        <taxon>Spiralia</taxon>
        <taxon>Lophotrochozoa</taxon>
        <taxon>Platyhelminthes</taxon>
        <taxon>Monogenea</taxon>
        <taxon>Polyopisthocotylea</taxon>
        <taxon>Polystomatidea</taxon>
        <taxon>Polystomatidae</taxon>
        <taxon>Protopolystoma</taxon>
    </lineage>
</organism>
<keyword evidence="3" id="KW-1185">Reference proteome</keyword>
<sequence length="432" mass="46907">MDQLARIKSRLAEATVKLSESTTGAPLTSVPVSLSEASTCSTYVTTVHQTMEHLNPAHLKSNLIEPPILGLVEETPGFGIPAPAPELSHFFNCADSNAIDIINRGCCSNCLLICQFAGHLQSCCSKVLAAEKPVLAGRAAVTELLVAAEGLLASRHDDITGLPPDPQACELLLTNCFTLLKSIFCPGLLDPLVAADSASSVVDISAMAELETRATMAEARVVELTHQLDEFRQILMSAQISETYPPSASLHCLKDVISEPNYQHFQNHYQQNSSEICHTAVQTSTEVLSASKLIGLNERLHQILKELEGQRLQSQSRQLRQRQNQETVDEGIIDRPTSIIIGDQDRASTLRLSSLLQDAEELIDSCYLHTLTNKSVQDLREYPDSNDSASNTSFESNSVEALSCKVYGTDKSPLVTSQADASTPTKLVSSNY</sequence>